<feature type="non-terminal residue" evidence="1">
    <location>
        <position position="134"/>
    </location>
</feature>
<reference evidence="1 2" key="1">
    <citation type="submission" date="2016-05" db="EMBL/GenBank/DDBJ databases">
        <title>Single-cell genome of chain-forming Candidatus Thiomargarita nelsonii and comparison to other large sulfur-oxidizing bacteria.</title>
        <authorList>
            <person name="Winkel M."/>
            <person name="Salman V."/>
            <person name="Woyke T."/>
            <person name="Schulz-Vogt H."/>
            <person name="Richter M."/>
            <person name="Flood B."/>
            <person name="Bailey J."/>
            <person name="Amann R."/>
            <person name="Mussmann M."/>
        </authorList>
    </citation>
    <scope>NUCLEOTIDE SEQUENCE [LARGE SCALE GENOMIC DNA]</scope>
    <source>
        <strain evidence="1 2">THI036</strain>
    </source>
</reference>
<accession>A0A176RXC4</accession>
<dbReference type="Proteomes" id="UP000076962">
    <property type="component" value="Unassembled WGS sequence"/>
</dbReference>
<name>A0A176RXC4_9GAMM</name>
<protein>
    <submittedName>
        <fullName evidence="1">Uncharacterized protein</fullName>
    </submittedName>
</protein>
<comment type="caution">
    <text evidence="1">The sequence shown here is derived from an EMBL/GenBank/DDBJ whole genome shotgun (WGS) entry which is preliminary data.</text>
</comment>
<dbReference type="EMBL" id="LUTY01002386">
    <property type="protein sequence ID" value="OAD20423.1"/>
    <property type="molecule type" value="Genomic_DNA"/>
</dbReference>
<sequence>MIIRKNPILQSIAYVVMLFWCLSFSPSYATETITYYAFVMYKASAGSTWELPPKDMEKLKPGSSYRFQIVRLRQEGNLTDWIALRGEFEFVLEEPTNPKKGVKLSEKETLDSSDKVNVTGTKLNSLWLKTPNDK</sequence>
<organism evidence="1 2">
    <name type="scientific">Candidatus Thiomargarita nelsonii</name>
    <dbReference type="NCBI Taxonomy" id="1003181"/>
    <lineage>
        <taxon>Bacteria</taxon>
        <taxon>Pseudomonadati</taxon>
        <taxon>Pseudomonadota</taxon>
        <taxon>Gammaproteobacteria</taxon>
        <taxon>Thiotrichales</taxon>
        <taxon>Thiotrichaceae</taxon>
        <taxon>Thiomargarita</taxon>
    </lineage>
</organism>
<dbReference type="AlphaFoldDB" id="A0A176RXC4"/>
<proteinExistence type="predicted"/>
<evidence type="ECO:0000313" key="1">
    <source>
        <dbReference type="EMBL" id="OAD20423.1"/>
    </source>
</evidence>
<evidence type="ECO:0000313" key="2">
    <source>
        <dbReference type="Proteomes" id="UP000076962"/>
    </source>
</evidence>
<gene>
    <name evidence="1" type="ORF">THIOM_003872</name>
</gene>
<keyword evidence="2" id="KW-1185">Reference proteome</keyword>